<comment type="caution">
    <text evidence="1">The sequence shown here is derived from an EMBL/GenBank/DDBJ whole genome shotgun (WGS) entry which is preliminary data.</text>
</comment>
<dbReference type="Proteomes" id="UP001516400">
    <property type="component" value="Unassembled WGS sequence"/>
</dbReference>
<name>A0ABD2NM01_9CUCU</name>
<sequence>MYLGLGDKSSNVLKVLRLGPRPIKIITSSSEFVVDVLKRFKNVENPRHRLYTITVLQRESMAKLKVELADRKSQEEKVTIKHFNDRPRIVNQKN</sequence>
<keyword evidence="2" id="KW-1185">Reference proteome</keyword>
<gene>
    <name evidence="1" type="ORF">HHI36_017091</name>
</gene>
<protein>
    <submittedName>
        <fullName evidence="1">Uncharacterized protein</fullName>
    </submittedName>
</protein>
<evidence type="ECO:0000313" key="1">
    <source>
        <dbReference type="EMBL" id="KAL3279585.1"/>
    </source>
</evidence>
<proteinExistence type="predicted"/>
<organism evidence="1 2">
    <name type="scientific">Cryptolaemus montrouzieri</name>
    <dbReference type="NCBI Taxonomy" id="559131"/>
    <lineage>
        <taxon>Eukaryota</taxon>
        <taxon>Metazoa</taxon>
        <taxon>Ecdysozoa</taxon>
        <taxon>Arthropoda</taxon>
        <taxon>Hexapoda</taxon>
        <taxon>Insecta</taxon>
        <taxon>Pterygota</taxon>
        <taxon>Neoptera</taxon>
        <taxon>Endopterygota</taxon>
        <taxon>Coleoptera</taxon>
        <taxon>Polyphaga</taxon>
        <taxon>Cucujiformia</taxon>
        <taxon>Coccinelloidea</taxon>
        <taxon>Coccinellidae</taxon>
        <taxon>Scymninae</taxon>
        <taxon>Scymnini</taxon>
        <taxon>Cryptolaemus</taxon>
    </lineage>
</organism>
<reference evidence="1 2" key="1">
    <citation type="journal article" date="2021" name="BMC Biol.">
        <title>Horizontally acquired antibacterial genes associated with adaptive radiation of ladybird beetles.</title>
        <authorList>
            <person name="Li H.S."/>
            <person name="Tang X.F."/>
            <person name="Huang Y.H."/>
            <person name="Xu Z.Y."/>
            <person name="Chen M.L."/>
            <person name="Du X.Y."/>
            <person name="Qiu B.Y."/>
            <person name="Chen P.T."/>
            <person name="Zhang W."/>
            <person name="Slipinski A."/>
            <person name="Escalona H.E."/>
            <person name="Waterhouse R.M."/>
            <person name="Zwick A."/>
            <person name="Pang H."/>
        </authorList>
    </citation>
    <scope>NUCLEOTIDE SEQUENCE [LARGE SCALE GENOMIC DNA]</scope>
    <source>
        <strain evidence="1">SYSU2018</strain>
    </source>
</reference>
<dbReference type="AlphaFoldDB" id="A0ABD2NM01"/>
<evidence type="ECO:0000313" key="2">
    <source>
        <dbReference type="Proteomes" id="UP001516400"/>
    </source>
</evidence>
<dbReference type="EMBL" id="JABFTP020000124">
    <property type="protein sequence ID" value="KAL3279585.1"/>
    <property type="molecule type" value="Genomic_DNA"/>
</dbReference>
<accession>A0ABD2NM01</accession>